<feature type="transmembrane region" description="Helical" evidence="7">
    <location>
        <begin position="204"/>
        <end position="226"/>
    </location>
</feature>
<keyword evidence="3" id="KW-1003">Cell membrane</keyword>
<evidence type="ECO:0000313" key="8">
    <source>
        <dbReference type="EMBL" id="SEP63043.1"/>
    </source>
</evidence>
<dbReference type="InterPro" id="IPR050367">
    <property type="entry name" value="APC_superfamily"/>
</dbReference>
<dbReference type="EMBL" id="FOEN01000001">
    <property type="protein sequence ID" value="SEP63043.1"/>
    <property type="molecule type" value="Genomic_DNA"/>
</dbReference>
<reference evidence="8 9" key="1">
    <citation type="submission" date="2016-10" db="EMBL/GenBank/DDBJ databases">
        <authorList>
            <person name="de Groot N.N."/>
        </authorList>
    </citation>
    <scope>NUCLEOTIDE SEQUENCE [LARGE SCALE GENOMIC DNA]</scope>
    <source>
        <strain evidence="8 9">DSM 15695</strain>
    </source>
</reference>
<proteinExistence type="predicted"/>
<dbReference type="PIRSF" id="PIRSF006060">
    <property type="entry name" value="AA_transporter"/>
    <property type="match status" value="1"/>
</dbReference>
<dbReference type="Pfam" id="PF13520">
    <property type="entry name" value="AA_permease_2"/>
    <property type="match status" value="1"/>
</dbReference>
<keyword evidence="4 7" id="KW-0812">Transmembrane</keyword>
<dbReference type="InterPro" id="IPR002293">
    <property type="entry name" value="AA/rel_permease1"/>
</dbReference>
<name>A0A1H8ZF85_9LACT</name>
<evidence type="ECO:0000256" key="2">
    <source>
        <dbReference type="ARBA" id="ARBA00022448"/>
    </source>
</evidence>
<evidence type="ECO:0000256" key="5">
    <source>
        <dbReference type="ARBA" id="ARBA00022989"/>
    </source>
</evidence>
<keyword evidence="2" id="KW-0813">Transport</keyword>
<feature type="transmembrane region" description="Helical" evidence="7">
    <location>
        <begin position="83"/>
        <end position="110"/>
    </location>
</feature>
<feature type="transmembrane region" description="Helical" evidence="7">
    <location>
        <begin position="130"/>
        <end position="148"/>
    </location>
</feature>
<feature type="transmembrane region" description="Helical" evidence="7">
    <location>
        <begin position="471"/>
        <end position="491"/>
    </location>
</feature>
<dbReference type="Gene3D" id="1.20.1740.10">
    <property type="entry name" value="Amino acid/polyamine transporter I"/>
    <property type="match status" value="1"/>
</dbReference>
<dbReference type="GO" id="GO:0005886">
    <property type="term" value="C:plasma membrane"/>
    <property type="evidence" value="ECO:0007669"/>
    <property type="project" value="UniProtKB-SubCell"/>
</dbReference>
<dbReference type="OrthoDB" id="92719at2"/>
<evidence type="ECO:0000313" key="9">
    <source>
        <dbReference type="Proteomes" id="UP000198833"/>
    </source>
</evidence>
<feature type="transmembrane region" description="Helical" evidence="7">
    <location>
        <begin position="39"/>
        <end position="62"/>
    </location>
</feature>
<keyword evidence="5 7" id="KW-1133">Transmembrane helix</keyword>
<organism evidence="8 9">
    <name type="scientific">Ignavigranum ruoffiae</name>
    <dbReference type="NCBI Taxonomy" id="89093"/>
    <lineage>
        <taxon>Bacteria</taxon>
        <taxon>Bacillati</taxon>
        <taxon>Bacillota</taxon>
        <taxon>Bacilli</taxon>
        <taxon>Lactobacillales</taxon>
        <taxon>Aerococcaceae</taxon>
        <taxon>Ignavigranum</taxon>
    </lineage>
</organism>
<dbReference type="STRING" id="89093.SAMN04488558_101235"/>
<feature type="transmembrane region" description="Helical" evidence="7">
    <location>
        <begin position="247"/>
        <end position="268"/>
    </location>
</feature>
<dbReference type="GO" id="GO:0022857">
    <property type="term" value="F:transmembrane transporter activity"/>
    <property type="evidence" value="ECO:0007669"/>
    <property type="project" value="InterPro"/>
</dbReference>
<evidence type="ECO:0000256" key="1">
    <source>
        <dbReference type="ARBA" id="ARBA00004651"/>
    </source>
</evidence>
<evidence type="ECO:0000256" key="7">
    <source>
        <dbReference type="SAM" id="Phobius"/>
    </source>
</evidence>
<keyword evidence="9" id="KW-1185">Reference proteome</keyword>
<feature type="transmembrane region" description="Helical" evidence="7">
    <location>
        <begin position="365"/>
        <end position="387"/>
    </location>
</feature>
<feature type="transmembrane region" description="Helical" evidence="7">
    <location>
        <begin position="160"/>
        <end position="184"/>
    </location>
</feature>
<gene>
    <name evidence="8" type="ORF">SAMN04488558_101235</name>
</gene>
<feature type="transmembrane region" description="Helical" evidence="7">
    <location>
        <begin position="399"/>
        <end position="422"/>
    </location>
</feature>
<evidence type="ECO:0000256" key="4">
    <source>
        <dbReference type="ARBA" id="ARBA00022692"/>
    </source>
</evidence>
<evidence type="ECO:0000256" key="6">
    <source>
        <dbReference type="ARBA" id="ARBA00023136"/>
    </source>
</evidence>
<protein>
    <submittedName>
        <fullName evidence="8">Amino acid transporter</fullName>
    </submittedName>
</protein>
<comment type="subcellular location">
    <subcellularLocation>
        <location evidence="1">Cell membrane</location>
        <topology evidence="1">Multi-pass membrane protein</topology>
    </subcellularLocation>
</comment>
<dbReference type="PANTHER" id="PTHR42770:SF15">
    <property type="entry name" value="GLUTAMATE_GAMMA-AMINOBUTYRATE ANTIPORTER-RELATED"/>
    <property type="match status" value="1"/>
</dbReference>
<feature type="transmembrane region" description="Helical" evidence="7">
    <location>
        <begin position="443"/>
        <end position="465"/>
    </location>
</feature>
<dbReference type="NCBIfam" id="NF011775">
    <property type="entry name" value="PRK15238.1"/>
    <property type="match status" value="1"/>
</dbReference>
<sequence>MEKGKKKMGVMALILMIFTSVYGFTNMTRSFYMMGYSSIPWFILAGLLFFIPYAFIVAEFGAAFKDSEGGIYTWMAKSSGPKFAFMGTFLWYAAYVVWLVGVGSGFWIILSHAVFGVDRLQDLNLFGLGPVKSLGILGLSMLLLLSFLSTKGTDRIKKIASIGGTAVIGLNAFLWIGSLLVLILNKGQFLEPVTVEGFFVSPNADFLGIIPILSFVVNAVFSYGGLEVVGGVIDETENPEKTFPRAIMLSSVVIIIMYSVGILLFGAVTNWNFAYGANGYSDVPITLGNHAYLTMNHLGYQIGQALNLSEGISRAIGLNVARFMGISMFFGMLGAFFTLVFSPLKQLIGGTPKELWPESWTVKKDGIYINAVKWQTFIVCVIFGIVAFGGDDAKQFFEIMLAMSNVAMTVPNMFIAYSFIKFKENDAIAKPFSMFKSNGQAKLAVYIVCALVGLSNVFTIIKPAIVNGDWLTTIMSVAGPVFFAVLGNIFYSRAQGRIRTTGQGEVGEIEIETLAHDIEPK</sequence>
<dbReference type="PANTHER" id="PTHR42770">
    <property type="entry name" value="AMINO ACID TRANSPORTER-RELATED"/>
    <property type="match status" value="1"/>
</dbReference>
<dbReference type="Proteomes" id="UP000198833">
    <property type="component" value="Unassembled WGS sequence"/>
</dbReference>
<accession>A0A1H8ZF85</accession>
<dbReference type="RefSeq" id="WP_092569937.1">
    <property type="nucleotide sequence ID" value="NZ_CALUDV010000002.1"/>
</dbReference>
<keyword evidence="6 7" id="KW-0472">Membrane</keyword>
<evidence type="ECO:0000256" key="3">
    <source>
        <dbReference type="ARBA" id="ARBA00022475"/>
    </source>
</evidence>
<dbReference type="AlphaFoldDB" id="A0A1H8ZF85"/>
<feature type="transmembrane region" description="Helical" evidence="7">
    <location>
        <begin position="323"/>
        <end position="344"/>
    </location>
</feature>